<dbReference type="GO" id="GO:0006098">
    <property type="term" value="P:pentose-phosphate shunt"/>
    <property type="evidence" value="ECO:0007669"/>
    <property type="project" value="InterPro"/>
</dbReference>
<dbReference type="PANTHER" id="PTHR11054:SF0">
    <property type="entry name" value="6-PHOSPHOGLUCONOLACTONASE"/>
    <property type="match status" value="1"/>
</dbReference>
<dbReference type="InterPro" id="IPR039104">
    <property type="entry name" value="6PGL"/>
</dbReference>
<organism evidence="8 9">
    <name type="scientific">Magnusiomyces paraingens</name>
    <dbReference type="NCBI Taxonomy" id="2606893"/>
    <lineage>
        <taxon>Eukaryota</taxon>
        <taxon>Fungi</taxon>
        <taxon>Dikarya</taxon>
        <taxon>Ascomycota</taxon>
        <taxon>Saccharomycotina</taxon>
        <taxon>Dipodascomycetes</taxon>
        <taxon>Dipodascales</taxon>
        <taxon>Dipodascaceae</taxon>
        <taxon>Magnusiomyces</taxon>
    </lineage>
</organism>
<protein>
    <recommendedName>
        <fullName evidence="7">Glucosamine/galactosamine-6-phosphate isomerase domain-containing protein</fullName>
    </recommendedName>
</protein>
<evidence type="ECO:0000256" key="4">
    <source>
        <dbReference type="ARBA" id="ARBA00022553"/>
    </source>
</evidence>
<dbReference type="NCBIfam" id="TIGR01198">
    <property type="entry name" value="pgl"/>
    <property type="match status" value="1"/>
</dbReference>
<dbReference type="GO" id="GO:0017057">
    <property type="term" value="F:6-phosphogluconolactonase activity"/>
    <property type="evidence" value="ECO:0007669"/>
    <property type="project" value="InterPro"/>
</dbReference>
<dbReference type="FunFam" id="3.40.50.1360:FF:000017">
    <property type="entry name" value="6-phosphogluconolactonase-like protein"/>
    <property type="match status" value="1"/>
</dbReference>
<accession>A0A5E8CB04</accession>
<evidence type="ECO:0000256" key="6">
    <source>
        <dbReference type="SAM" id="MobiDB-lite"/>
    </source>
</evidence>
<dbReference type="EMBL" id="CABVLU010000005">
    <property type="protein sequence ID" value="VVT58476.1"/>
    <property type="molecule type" value="Genomic_DNA"/>
</dbReference>
<keyword evidence="4" id="KW-0597">Phosphoprotein</keyword>
<dbReference type="Pfam" id="PF01182">
    <property type="entry name" value="Glucosamine_iso"/>
    <property type="match status" value="1"/>
</dbReference>
<dbReference type="RefSeq" id="XP_031856830.1">
    <property type="nucleotide sequence ID" value="XM_032000939.1"/>
</dbReference>
<dbReference type="SUPFAM" id="SSF81995">
    <property type="entry name" value="beta-sandwich domain of Sec23/24"/>
    <property type="match status" value="1"/>
</dbReference>
<comment type="subcellular location">
    <subcellularLocation>
        <location evidence="1">Cytoplasm</location>
    </subcellularLocation>
</comment>
<feature type="compositionally biased region" description="Low complexity" evidence="6">
    <location>
        <begin position="79"/>
        <end position="117"/>
    </location>
</feature>
<dbReference type="GeneID" id="43585039"/>
<evidence type="ECO:0000259" key="7">
    <source>
        <dbReference type="Pfam" id="PF01182"/>
    </source>
</evidence>
<evidence type="ECO:0000256" key="1">
    <source>
        <dbReference type="ARBA" id="ARBA00004496"/>
    </source>
</evidence>
<dbReference type="PANTHER" id="PTHR11054">
    <property type="entry name" value="6-PHOSPHOGLUCONOLACTONASE"/>
    <property type="match status" value="1"/>
</dbReference>
<dbReference type="InterPro" id="IPR006148">
    <property type="entry name" value="Glc/Gal-6P_isomerase"/>
</dbReference>
<dbReference type="CDD" id="cd01400">
    <property type="entry name" value="6PGL"/>
    <property type="match status" value="1"/>
</dbReference>
<evidence type="ECO:0000256" key="3">
    <source>
        <dbReference type="ARBA" id="ARBA00022490"/>
    </source>
</evidence>
<dbReference type="OrthoDB" id="432544at2759"/>
<evidence type="ECO:0000256" key="5">
    <source>
        <dbReference type="ARBA" id="ARBA00054376"/>
    </source>
</evidence>
<dbReference type="InterPro" id="IPR005900">
    <property type="entry name" value="6-phosphogluconolactonase_DevB"/>
</dbReference>
<dbReference type="SUPFAM" id="SSF100950">
    <property type="entry name" value="NagB/RpiA/CoA transferase-like"/>
    <property type="match status" value="1"/>
</dbReference>
<feature type="compositionally biased region" description="Polar residues" evidence="6">
    <location>
        <begin position="68"/>
        <end position="78"/>
    </location>
</feature>
<comment type="function">
    <text evidence="5">May be involved in regulation of tRNA subcellular distribution.</text>
</comment>
<comment type="similarity">
    <text evidence="2">Belongs to the glucosamine/galactosamine-6-phosphate isomerase family. 6-phosphogluconolactonase subfamily.</text>
</comment>
<feature type="region of interest" description="Disordered" evidence="6">
    <location>
        <begin position="32"/>
        <end position="128"/>
    </location>
</feature>
<dbReference type="AlphaFoldDB" id="A0A5E8CB04"/>
<dbReference type="GO" id="GO:0006409">
    <property type="term" value="P:tRNA export from nucleus"/>
    <property type="evidence" value="ECO:0007669"/>
    <property type="project" value="UniProtKB-ARBA"/>
</dbReference>
<dbReference type="InterPro" id="IPR037171">
    <property type="entry name" value="NagB/RpiA_transferase-like"/>
</dbReference>
<dbReference type="GO" id="GO:0005737">
    <property type="term" value="C:cytoplasm"/>
    <property type="evidence" value="ECO:0007669"/>
    <property type="project" value="UniProtKB-SubCell"/>
</dbReference>
<evidence type="ECO:0000256" key="2">
    <source>
        <dbReference type="ARBA" id="ARBA00010662"/>
    </source>
</evidence>
<feature type="domain" description="Glucosamine/galactosamine-6-phosphate isomerase" evidence="7">
    <location>
        <begin position="126"/>
        <end position="330"/>
    </location>
</feature>
<reference evidence="8 9" key="1">
    <citation type="submission" date="2019-09" db="EMBL/GenBank/DDBJ databases">
        <authorList>
            <person name="Brejova B."/>
        </authorList>
    </citation>
    <scope>NUCLEOTIDE SEQUENCE [LARGE SCALE GENOMIC DNA]</scope>
</reference>
<dbReference type="Proteomes" id="UP000398389">
    <property type="component" value="Unassembled WGS sequence"/>
</dbReference>
<dbReference type="Gene3D" id="3.40.50.1360">
    <property type="match status" value="1"/>
</dbReference>
<sequence>MTSTVPAVYAFPEFSGVAAAVADHVVAAQNAALAPPKKITSNSASSIPTSTSSTPIASNSNSATNTSLASFQSSPLVPSTSNTITGSTNIIGQQQQQQEQQQQQQPQQPQQQQQQQPQPHPVNAPSQRRFKIGLSGGSLISVLEEGLLARPDVIWDRWDIYFADERLVPFDSPESNYGLVKRKLLDALPQGTTPPNIFHVDESLLDDAQEAADAYEKVLIRGFANKDSVKLPMFDLLLLGCAPDGHICSLFPGHPLLREEYAWVAPIEDAPKPPPRRITLTLPVIYHAHRVTFVVEGSTKAPVLKTIMERPEKGLPSSLVNEAAAGKVSWFVDDEALSGVFVTKKEYKIQVPLKK</sequence>
<gene>
    <name evidence="8" type="ORF">SAPINGB_P006227</name>
</gene>
<evidence type="ECO:0000313" key="9">
    <source>
        <dbReference type="Proteomes" id="UP000398389"/>
    </source>
</evidence>
<keyword evidence="3" id="KW-0963">Cytoplasm</keyword>
<evidence type="ECO:0000313" key="8">
    <source>
        <dbReference type="EMBL" id="VVT58476.1"/>
    </source>
</evidence>
<keyword evidence="9" id="KW-1185">Reference proteome</keyword>
<name>A0A5E8CB04_9ASCO</name>
<feature type="compositionally biased region" description="Low complexity" evidence="6">
    <location>
        <begin position="32"/>
        <end position="67"/>
    </location>
</feature>
<dbReference type="GO" id="GO:0005975">
    <property type="term" value="P:carbohydrate metabolic process"/>
    <property type="evidence" value="ECO:0007669"/>
    <property type="project" value="InterPro"/>
</dbReference>
<proteinExistence type="inferred from homology"/>